<organism evidence="2 3">
    <name type="scientific">Verticillium longisporum</name>
    <name type="common">Verticillium dahliae var. longisporum</name>
    <dbReference type="NCBI Taxonomy" id="100787"/>
    <lineage>
        <taxon>Eukaryota</taxon>
        <taxon>Fungi</taxon>
        <taxon>Dikarya</taxon>
        <taxon>Ascomycota</taxon>
        <taxon>Pezizomycotina</taxon>
        <taxon>Sordariomycetes</taxon>
        <taxon>Hypocreomycetidae</taxon>
        <taxon>Glomerellales</taxon>
        <taxon>Plectosphaerellaceae</taxon>
        <taxon>Verticillium</taxon>
    </lineage>
</organism>
<dbReference type="AlphaFoldDB" id="A0A0G4L5X1"/>
<accession>A0A0G4L5X1</accession>
<evidence type="ECO:0000313" key="2">
    <source>
        <dbReference type="EMBL" id="CRK17442.1"/>
    </source>
</evidence>
<name>A0A0G4L5X1_VERLO</name>
<evidence type="ECO:0000256" key="1">
    <source>
        <dbReference type="SAM" id="MobiDB-lite"/>
    </source>
</evidence>
<proteinExistence type="predicted"/>
<feature type="region of interest" description="Disordered" evidence="1">
    <location>
        <begin position="110"/>
        <end position="131"/>
    </location>
</feature>
<dbReference type="Proteomes" id="UP000044602">
    <property type="component" value="Unassembled WGS sequence"/>
</dbReference>
<keyword evidence="3" id="KW-1185">Reference proteome</keyword>
<protein>
    <submittedName>
        <fullName evidence="2">Uncharacterized protein</fullName>
    </submittedName>
</protein>
<sequence length="152" mass="15905">MATEQSLRHATVSGPPGLHNVPSCTKELPFSSPGGGSGFESAPASWTYLSCSPCRRAAAASSWCNGNVEPVGAERGVAGAQVVTSDENCWEKRVCVTAPHENVMADADADAETHESLAPDSHPAAPSLELRRPTWAIGRNRTLPGCCSSTEE</sequence>
<gene>
    <name evidence="2" type="ORF">BN1708_012050</name>
</gene>
<evidence type="ECO:0000313" key="3">
    <source>
        <dbReference type="Proteomes" id="UP000044602"/>
    </source>
</evidence>
<dbReference type="EMBL" id="CVQH01008557">
    <property type="protein sequence ID" value="CRK17442.1"/>
    <property type="molecule type" value="Genomic_DNA"/>
</dbReference>
<reference evidence="2 3" key="1">
    <citation type="submission" date="2015-05" db="EMBL/GenBank/DDBJ databases">
        <authorList>
            <person name="Wang D.B."/>
            <person name="Wang M."/>
        </authorList>
    </citation>
    <scope>NUCLEOTIDE SEQUENCE [LARGE SCALE GENOMIC DNA]</scope>
    <source>
        <strain evidence="2">VL1</strain>
    </source>
</reference>
<feature type="region of interest" description="Disordered" evidence="1">
    <location>
        <begin position="1"/>
        <end position="37"/>
    </location>
</feature>